<dbReference type="InterPro" id="IPR042070">
    <property type="entry name" value="PucR_C-HTH_sf"/>
</dbReference>
<dbReference type="InterPro" id="IPR051448">
    <property type="entry name" value="CdaR-like_regulators"/>
</dbReference>
<proteinExistence type="inferred from homology"/>
<dbReference type="InterPro" id="IPR041522">
    <property type="entry name" value="CdaR_GGDEF"/>
</dbReference>
<feature type="domain" description="CdaR GGDEF-like" evidence="4">
    <location>
        <begin position="210"/>
        <end position="320"/>
    </location>
</feature>
<evidence type="ECO:0000313" key="5">
    <source>
        <dbReference type="EMBL" id="UMB69554.2"/>
    </source>
</evidence>
<dbReference type="Pfam" id="PF13556">
    <property type="entry name" value="HTH_30"/>
    <property type="match status" value="1"/>
</dbReference>
<feature type="domain" description="RsbT co-antagonist protein RsbRD N-terminal" evidence="3">
    <location>
        <begin position="56"/>
        <end position="190"/>
    </location>
</feature>
<comment type="similarity">
    <text evidence="1">Belongs to the CdaR family.</text>
</comment>
<feature type="domain" description="PucR C-terminal helix-turn-helix" evidence="2">
    <location>
        <begin position="371"/>
        <end position="425"/>
    </location>
</feature>
<dbReference type="RefSeq" id="WP_260060478.1">
    <property type="nucleotide sequence ID" value="NZ_CP092488.2"/>
</dbReference>
<dbReference type="Pfam" id="PF17853">
    <property type="entry name" value="GGDEF_2"/>
    <property type="match status" value="1"/>
</dbReference>
<keyword evidence="6" id="KW-1185">Reference proteome</keyword>
<dbReference type="InterPro" id="IPR025751">
    <property type="entry name" value="RsbRD_N_dom"/>
</dbReference>
<reference evidence="5" key="1">
    <citation type="submission" date="2022-08" db="EMBL/GenBank/DDBJ databases">
        <title>Whole genome sequencing of non-tuberculosis mycobacteria type-strains.</title>
        <authorList>
            <person name="Igarashi Y."/>
            <person name="Osugi A."/>
            <person name="Mitarai S."/>
        </authorList>
    </citation>
    <scope>NUCLEOTIDE SEQUENCE</scope>
    <source>
        <strain evidence="5">DSM 45127</strain>
    </source>
</reference>
<evidence type="ECO:0000256" key="1">
    <source>
        <dbReference type="ARBA" id="ARBA00006754"/>
    </source>
</evidence>
<dbReference type="PANTHER" id="PTHR33744">
    <property type="entry name" value="CARBOHYDRATE DIACID REGULATOR"/>
    <property type="match status" value="1"/>
</dbReference>
<evidence type="ECO:0000259" key="4">
    <source>
        <dbReference type="Pfam" id="PF17853"/>
    </source>
</evidence>
<sequence>MTPEDPVVTNSTERPWFAALEPQRQQAFPADSTLPERVEELAALLGPGPAGWAVELGALMAASITTAIPELAVDAVAEEVARGCEGVALATLCALALDDHVAFAAMPEVLTGPMEVVARGIGIEHMLRSIHVAHATAAGVLLDVAERVVPEPQRLSEMRRINKALFGIVDLLTERMAAEYARAHEAWLTSSVALRMEIVENLLQGNAVPMERATRVLGYDLSRWHLAVIVWTGAGMPAEPTQLRAAAAEALSSAGCVSTLILPVGAQRVWAWGSRTSHPPESVVPTTPPPAGVRIAIGLAGSGVAGFRDSHRQAAEAARIGAMSTQDAWSFRYQDLDVVAMLSTDLPAARAFVARELGDLAGSAESVATVRHTLKCYLDRDRSLAATAADLHVARNTVAYRVQRAEQLRGQPLADRRLQLHAALTLAEELGPAVLQLAPSPLD</sequence>
<dbReference type="InterPro" id="IPR025736">
    <property type="entry name" value="PucR_C-HTH_dom"/>
</dbReference>
<organism evidence="5 6">
    <name type="scientific">Mycobacterium paraterrae</name>
    <dbReference type="NCBI Taxonomy" id="577492"/>
    <lineage>
        <taxon>Bacteria</taxon>
        <taxon>Bacillati</taxon>
        <taxon>Actinomycetota</taxon>
        <taxon>Actinomycetes</taxon>
        <taxon>Mycobacteriales</taxon>
        <taxon>Mycobacteriaceae</taxon>
        <taxon>Mycobacterium</taxon>
    </lineage>
</organism>
<dbReference type="Pfam" id="PF14361">
    <property type="entry name" value="RsbRD_N"/>
    <property type="match status" value="1"/>
</dbReference>
<dbReference type="EMBL" id="CP092488">
    <property type="protein sequence ID" value="UMB69554.2"/>
    <property type="molecule type" value="Genomic_DNA"/>
</dbReference>
<gene>
    <name evidence="5" type="ORF">MKK62_25000</name>
</gene>
<dbReference type="PANTHER" id="PTHR33744:SF1">
    <property type="entry name" value="DNA-BINDING TRANSCRIPTIONAL ACTIVATOR ADER"/>
    <property type="match status" value="1"/>
</dbReference>
<evidence type="ECO:0000259" key="3">
    <source>
        <dbReference type="Pfam" id="PF14361"/>
    </source>
</evidence>
<evidence type="ECO:0000313" key="6">
    <source>
        <dbReference type="Proteomes" id="UP001055336"/>
    </source>
</evidence>
<accession>A0ABY3VJI5</accession>
<protein>
    <submittedName>
        <fullName evidence="5">Helix-turn-helix domain-containing protein</fullName>
    </submittedName>
</protein>
<dbReference type="Gene3D" id="1.10.10.2840">
    <property type="entry name" value="PucR C-terminal helix-turn-helix domain"/>
    <property type="match status" value="1"/>
</dbReference>
<evidence type="ECO:0000259" key="2">
    <source>
        <dbReference type="Pfam" id="PF13556"/>
    </source>
</evidence>
<dbReference type="Proteomes" id="UP001055336">
    <property type="component" value="Chromosome"/>
</dbReference>
<name>A0ABY3VJI5_9MYCO</name>